<name>A0A1F6DJ09_9BACT</name>
<evidence type="ECO:0000259" key="7">
    <source>
        <dbReference type="Pfam" id="PF08281"/>
    </source>
</evidence>
<dbReference type="GO" id="GO:0016987">
    <property type="term" value="F:sigma factor activity"/>
    <property type="evidence" value="ECO:0007669"/>
    <property type="project" value="UniProtKB-KW"/>
</dbReference>
<dbReference type="EMBL" id="MFLE01000019">
    <property type="protein sequence ID" value="OGG61317.1"/>
    <property type="molecule type" value="Genomic_DNA"/>
</dbReference>
<dbReference type="InterPro" id="IPR013324">
    <property type="entry name" value="RNA_pol_sigma_r3/r4-like"/>
</dbReference>
<evidence type="ECO:0000313" key="8">
    <source>
        <dbReference type="EMBL" id="OGG61317.1"/>
    </source>
</evidence>
<protein>
    <submittedName>
        <fullName evidence="8">Uncharacterized protein</fullName>
    </submittedName>
</protein>
<feature type="domain" description="RNA polymerase sigma factor 70 region 4 type 2" evidence="7">
    <location>
        <begin position="126"/>
        <end position="176"/>
    </location>
</feature>
<dbReference type="Pfam" id="PF08281">
    <property type="entry name" value="Sigma70_r4_2"/>
    <property type="match status" value="1"/>
</dbReference>
<feature type="domain" description="RNA polymerase sigma-70 region 2" evidence="6">
    <location>
        <begin position="27"/>
        <end position="93"/>
    </location>
</feature>
<comment type="caution">
    <text evidence="8">The sequence shown here is derived from an EMBL/GenBank/DDBJ whole genome shotgun (WGS) entry which is preliminary data.</text>
</comment>
<dbReference type="InterPro" id="IPR014284">
    <property type="entry name" value="RNA_pol_sigma-70_dom"/>
</dbReference>
<organism evidence="8 9">
    <name type="scientific">Candidatus Kaiserbacteria bacterium RIFCSPHIGHO2_02_FULL_49_34</name>
    <dbReference type="NCBI Taxonomy" id="1798491"/>
    <lineage>
        <taxon>Bacteria</taxon>
        <taxon>Candidatus Kaiseribacteriota</taxon>
    </lineage>
</organism>
<dbReference type="InterPro" id="IPR036388">
    <property type="entry name" value="WH-like_DNA-bd_sf"/>
</dbReference>
<accession>A0A1F6DJ09</accession>
<dbReference type="InterPro" id="IPR013325">
    <property type="entry name" value="RNA_pol_sigma_r2"/>
</dbReference>
<dbReference type="Gene3D" id="1.10.10.10">
    <property type="entry name" value="Winged helix-like DNA-binding domain superfamily/Winged helix DNA-binding domain"/>
    <property type="match status" value="1"/>
</dbReference>
<dbReference type="InterPro" id="IPR007627">
    <property type="entry name" value="RNA_pol_sigma70_r2"/>
</dbReference>
<dbReference type="InterPro" id="IPR039425">
    <property type="entry name" value="RNA_pol_sigma-70-like"/>
</dbReference>
<dbReference type="PANTHER" id="PTHR43133">
    <property type="entry name" value="RNA POLYMERASE ECF-TYPE SIGMA FACTO"/>
    <property type="match status" value="1"/>
</dbReference>
<sequence length="187" mass="22053">MIESELTDEQLIERVHAGEASLYGIIMDRYAEKLIRYGRKFVADSTSIEDTVQDIFANAYCNINSFDTSRKFQSWIYRIAHNAFVNLLRQKKRAWLRVEWDTLVTLPSFDTYDEDERERKEMAKLIDAGLEGLSENYREILLLHYQHNFAYKDISEVLHIPMGTVAIRIKRAREALKKLLPQDVYEK</sequence>
<keyword evidence="2" id="KW-0805">Transcription regulation</keyword>
<evidence type="ECO:0000256" key="3">
    <source>
        <dbReference type="ARBA" id="ARBA00023082"/>
    </source>
</evidence>
<dbReference type="GO" id="GO:0006352">
    <property type="term" value="P:DNA-templated transcription initiation"/>
    <property type="evidence" value="ECO:0007669"/>
    <property type="project" value="InterPro"/>
</dbReference>
<gene>
    <name evidence="8" type="ORF">A3C87_03990</name>
</gene>
<dbReference type="CDD" id="cd06171">
    <property type="entry name" value="Sigma70_r4"/>
    <property type="match status" value="1"/>
</dbReference>
<dbReference type="Proteomes" id="UP000176511">
    <property type="component" value="Unassembled WGS sequence"/>
</dbReference>
<proteinExistence type="inferred from homology"/>
<dbReference type="Gene3D" id="1.10.1740.10">
    <property type="match status" value="1"/>
</dbReference>
<comment type="similarity">
    <text evidence="1">Belongs to the sigma-70 factor family. ECF subfamily.</text>
</comment>
<keyword evidence="3" id="KW-0731">Sigma factor</keyword>
<evidence type="ECO:0000256" key="2">
    <source>
        <dbReference type="ARBA" id="ARBA00023015"/>
    </source>
</evidence>
<keyword evidence="4" id="KW-0238">DNA-binding</keyword>
<keyword evidence="5" id="KW-0804">Transcription</keyword>
<evidence type="ECO:0000259" key="6">
    <source>
        <dbReference type="Pfam" id="PF04542"/>
    </source>
</evidence>
<evidence type="ECO:0000256" key="4">
    <source>
        <dbReference type="ARBA" id="ARBA00023125"/>
    </source>
</evidence>
<dbReference type="InterPro" id="IPR013249">
    <property type="entry name" value="RNA_pol_sigma70_r4_t2"/>
</dbReference>
<evidence type="ECO:0000256" key="1">
    <source>
        <dbReference type="ARBA" id="ARBA00010641"/>
    </source>
</evidence>
<dbReference type="SUPFAM" id="SSF88946">
    <property type="entry name" value="Sigma2 domain of RNA polymerase sigma factors"/>
    <property type="match status" value="1"/>
</dbReference>
<dbReference type="SUPFAM" id="SSF88659">
    <property type="entry name" value="Sigma3 and sigma4 domains of RNA polymerase sigma factors"/>
    <property type="match status" value="1"/>
</dbReference>
<dbReference type="AlphaFoldDB" id="A0A1F6DJ09"/>
<dbReference type="PANTHER" id="PTHR43133:SF8">
    <property type="entry name" value="RNA POLYMERASE SIGMA FACTOR HI_1459-RELATED"/>
    <property type="match status" value="1"/>
</dbReference>
<dbReference type="STRING" id="1798491.A3C87_03990"/>
<evidence type="ECO:0000313" key="9">
    <source>
        <dbReference type="Proteomes" id="UP000176511"/>
    </source>
</evidence>
<evidence type="ECO:0000256" key="5">
    <source>
        <dbReference type="ARBA" id="ARBA00023163"/>
    </source>
</evidence>
<dbReference type="GO" id="GO:0003677">
    <property type="term" value="F:DNA binding"/>
    <property type="evidence" value="ECO:0007669"/>
    <property type="project" value="UniProtKB-KW"/>
</dbReference>
<dbReference type="Pfam" id="PF04542">
    <property type="entry name" value="Sigma70_r2"/>
    <property type="match status" value="1"/>
</dbReference>
<reference evidence="8 9" key="1">
    <citation type="journal article" date="2016" name="Nat. Commun.">
        <title>Thousands of microbial genomes shed light on interconnected biogeochemical processes in an aquifer system.</title>
        <authorList>
            <person name="Anantharaman K."/>
            <person name="Brown C.T."/>
            <person name="Hug L.A."/>
            <person name="Sharon I."/>
            <person name="Castelle C.J."/>
            <person name="Probst A.J."/>
            <person name="Thomas B.C."/>
            <person name="Singh A."/>
            <person name="Wilkins M.J."/>
            <person name="Karaoz U."/>
            <person name="Brodie E.L."/>
            <person name="Williams K.H."/>
            <person name="Hubbard S.S."/>
            <person name="Banfield J.F."/>
        </authorList>
    </citation>
    <scope>NUCLEOTIDE SEQUENCE [LARGE SCALE GENOMIC DNA]</scope>
</reference>
<dbReference type="NCBIfam" id="TIGR02937">
    <property type="entry name" value="sigma70-ECF"/>
    <property type="match status" value="1"/>
</dbReference>